<keyword evidence="1" id="KW-0479">Metal-binding</keyword>
<evidence type="ECO:0000256" key="2">
    <source>
        <dbReference type="ARBA" id="ARBA00022771"/>
    </source>
</evidence>
<evidence type="ECO:0000313" key="7">
    <source>
        <dbReference type="Proteomes" id="UP000288805"/>
    </source>
</evidence>
<dbReference type="EMBL" id="QGNW01001507">
    <property type="protein sequence ID" value="RVW38406.1"/>
    <property type="molecule type" value="Genomic_DNA"/>
</dbReference>
<evidence type="ECO:0000256" key="3">
    <source>
        <dbReference type="ARBA" id="ARBA00022833"/>
    </source>
</evidence>
<organism evidence="6 7">
    <name type="scientific">Vitis vinifera</name>
    <name type="common">Grape</name>
    <dbReference type="NCBI Taxonomy" id="29760"/>
    <lineage>
        <taxon>Eukaryota</taxon>
        <taxon>Viridiplantae</taxon>
        <taxon>Streptophyta</taxon>
        <taxon>Embryophyta</taxon>
        <taxon>Tracheophyta</taxon>
        <taxon>Spermatophyta</taxon>
        <taxon>Magnoliopsida</taxon>
        <taxon>eudicotyledons</taxon>
        <taxon>Gunneridae</taxon>
        <taxon>Pentapetalae</taxon>
        <taxon>rosids</taxon>
        <taxon>Vitales</taxon>
        <taxon>Vitaceae</taxon>
        <taxon>Viteae</taxon>
        <taxon>Vitis</taxon>
    </lineage>
</organism>
<dbReference type="GO" id="GO:0003677">
    <property type="term" value="F:DNA binding"/>
    <property type="evidence" value="ECO:0007669"/>
    <property type="project" value="InterPro"/>
</dbReference>
<dbReference type="InterPro" id="IPR003656">
    <property type="entry name" value="Znf_BED"/>
</dbReference>
<feature type="region of interest" description="Disordered" evidence="4">
    <location>
        <begin position="1"/>
        <end position="21"/>
    </location>
</feature>
<reference evidence="6 7" key="1">
    <citation type="journal article" date="2018" name="PLoS Genet.">
        <title>Population sequencing reveals clonal diversity and ancestral inbreeding in the grapevine cultivar Chardonnay.</title>
        <authorList>
            <person name="Roach M.J."/>
            <person name="Johnson D.L."/>
            <person name="Bohlmann J."/>
            <person name="van Vuuren H.J."/>
            <person name="Jones S.J."/>
            <person name="Pretorius I.S."/>
            <person name="Schmidt S.A."/>
            <person name="Borneman A.R."/>
        </authorList>
    </citation>
    <scope>NUCLEOTIDE SEQUENCE [LARGE SCALE GENOMIC DNA]</scope>
    <source>
        <strain evidence="7">cv. Chardonnay</strain>
        <tissue evidence="6">Leaf</tissue>
    </source>
</reference>
<evidence type="ECO:0000259" key="5">
    <source>
        <dbReference type="Pfam" id="PF02892"/>
    </source>
</evidence>
<comment type="caution">
    <text evidence="6">The sequence shown here is derived from an EMBL/GenBank/DDBJ whole genome shotgun (WGS) entry which is preliminary data.</text>
</comment>
<protein>
    <recommendedName>
        <fullName evidence="5">BED-type domain-containing protein</fullName>
    </recommendedName>
</protein>
<gene>
    <name evidence="6" type="ORF">CK203_090272</name>
</gene>
<keyword evidence="2" id="KW-0863">Zinc-finger</keyword>
<dbReference type="PANTHER" id="PTHR46951:SF2">
    <property type="entry name" value="BED-TYPE DOMAIN-CONTAINING PROTEIN"/>
    <property type="match status" value="1"/>
</dbReference>
<feature type="domain" description="BED-type" evidence="5">
    <location>
        <begin position="27"/>
        <end position="64"/>
    </location>
</feature>
<evidence type="ECO:0000256" key="4">
    <source>
        <dbReference type="SAM" id="MobiDB-lite"/>
    </source>
</evidence>
<keyword evidence="3" id="KW-0862">Zinc</keyword>
<sequence>MESILTPSSGQDSTTNSQTTRSKTDFAWKHVSEERYANGRKTLICLYCKKIAKGKGIHRMKQHLIGVKGNIGLWDMIEGEEEVQEMQSPMAVSSGKRKKSTVDKYFVPRNTQGAQLSMRSVLAGKKSIWRADMTIGRFFYDACIPTNVLNSFYFKPMLDAISTIGPGYKGPNYHQL</sequence>
<dbReference type="Pfam" id="PF02892">
    <property type="entry name" value="zf-BED"/>
    <property type="match status" value="1"/>
</dbReference>
<dbReference type="Proteomes" id="UP000288805">
    <property type="component" value="Unassembled WGS sequence"/>
</dbReference>
<proteinExistence type="predicted"/>
<evidence type="ECO:0000313" key="6">
    <source>
        <dbReference type="EMBL" id="RVW38406.1"/>
    </source>
</evidence>
<evidence type="ECO:0000256" key="1">
    <source>
        <dbReference type="ARBA" id="ARBA00022723"/>
    </source>
</evidence>
<dbReference type="PANTHER" id="PTHR46951">
    <property type="entry name" value="BED-TYPE DOMAIN-CONTAINING PROTEIN"/>
    <property type="match status" value="1"/>
</dbReference>
<dbReference type="AlphaFoldDB" id="A0A438DSC7"/>
<dbReference type="GO" id="GO:0008270">
    <property type="term" value="F:zinc ion binding"/>
    <property type="evidence" value="ECO:0007669"/>
    <property type="project" value="UniProtKB-KW"/>
</dbReference>
<accession>A0A438DSC7</accession>
<name>A0A438DSC7_VITVI</name>